<protein>
    <recommendedName>
        <fullName evidence="1">Xylose isomerase-like TIM barrel domain-containing protein</fullName>
    </recommendedName>
</protein>
<dbReference type="RefSeq" id="WP_071874712.1">
    <property type="nucleotide sequence ID" value="NZ_JBHSHF010000021.1"/>
</dbReference>
<gene>
    <name evidence="2" type="ORF">RU93_GL002013</name>
</gene>
<sequence length="276" mass="30933">MYNLVIRGHDLSNISTPEHLAQQTKSVGIHNLQFALGASFPQLDSSSNALNPGMGTYFKNLFAKHDIQIALLSCYSNLIHPDPIKREEILHKFETYLRDAHFFGASMVASETGSVLPNLGYSEDNFSDTVFADLVKVIERLVKTGERHRTLVGIEAGLNHPLSSIERTKQLLEAVDSDYLGIILDPTNLITIETHESIVDIVEEAFQQYGSKICAFHLKDFMIKDGKIVPTSLGKGLINYPAILKIIQQYKPYCYIVLEQTKDEDIRVAKELIAKL</sequence>
<dbReference type="EMBL" id="JXKD01000006">
    <property type="protein sequence ID" value="OJG10800.1"/>
    <property type="molecule type" value="Genomic_DNA"/>
</dbReference>
<name>A0A1L8QTH2_9ENTE</name>
<dbReference type="PANTHER" id="PTHR12110:SF21">
    <property type="entry name" value="XYLOSE ISOMERASE-LIKE TIM BARREL DOMAIN-CONTAINING PROTEIN"/>
    <property type="match status" value="1"/>
</dbReference>
<feature type="domain" description="Xylose isomerase-like TIM barrel" evidence="1">
    <location>
        <begin position="56"/>
        <end position="265"/>
    </location>
</feature>
<dbReference type="InterPro" id="IPR036237">
    <property type="entry name" value="Xyl_isomerase-like_sf"/>
</dbReference>
<dbReference type="InterPro" id="IPR050312">
    <property type="entry name" value="IolE/XylAMocC-like"/>
</dbReference>
<keyword evidence="3" id="KW-1185">Reference proteome</keyword>
<dbReference type="STRING" id="328396.RU93_GL002013"/>
<comment type="caution">
    <text evidence="2">The sequence shown here is derived from an EMBL/GenBank/DDBJ whole genome shotgun (WGS) entry which is preliminary data.</text>
</comment>
<evidence type="ECO:0000259" key="1">
    <source>
        <dbReference type="Pfam" id="PF01261"/>
    </source>
</evidence>
<dbReference type="Gene3D" id="3.20.20.150">
    <property type="entry name" value="Divalent-metal-dependent TIM barrel enzymes"/>
    <property type="match status" value="1"/>
</dbReference>
<dbReference type="Proteomes" id="UP000182149">
    <property type="component" value="Unassembled WGS sequence"/>
</dbReference>
<evidence type="ECO:0000313" key="2">
    <source>
        <dbReference type="EMBL" id="OJG10800.1"/>
    </source>
</evidence>
<dbReference type="OrthoDB" id="2063291at2"/>
<organism evidence="2 3">
    <name type="scientific">Enterococcus aquimarinus</name>
    <dbReference type="NCBI Taxonomy" id="328396"/>
    <lineage>
        <taxon>Bacteria</taxon>
        <taxon>Bacillati</taxon>
        <taxon>Bacillota</taxon>
        <taxon>Bacilli</taxon>
        <taxon>Lactobacillales</taxon>
        <taxon>Enterococcaceae</taxon>
        <taxon>Enterococcus</taxon>
    </lineage>
</organism>
<reference evidence="2 3" key="1">
    <citation type="submission" date="2014-12" db="EMBL/GenBank/DDBJ databases">
        <title>Draft genome sequences of 29 type strains of Enterococci.</title>
        <authorList>
            <person name="Zhong Z."/>
            <person name="Sun Z."/>
            <person name="Liu W."/>
            <person name="Zhang W."/>
            <person name="Zhang H."/>
        </authorList>
    </citation>
    <scope>NUCLEOTIDE SEQUENCE [LARGE SCALE GENOMIC DNA]</scope>
    <source>
        <strain evidence="2 3">DSM 17690</strain>
    </source>
</reference>
<accession>A0A1L8QTH2</accession>
<dbReference type="SUPFAM" id="SSF51658">
    <property type="entry name" value="Xylose isomerase-like"/>
    <property type="match status" value="1"/>
</dbReference>
<dbReference type="InterPro" id="IPR013022">
    <property type="entry name" value="Xyl_isomerase-like_TIM-brl"/>
</dbReference>
<dbReference type="PANTHER" id="PTHR12110">
    <property type="entry name" value="HYDROXYPYRUVATE ISOMERASE"/>
    <property type="match status" value="1"/>
</dbReference>
<dbReference type="AlphaFoldDB" id="A0A1L8QTH2"/>
<proteinExistence type="predicted"/>
<evidence type="ECO:0000313" key="3">
    <source>
        <dbReference type="Proteomes" id="UP000182149"/>
    </source>
</evidence>
<dbReference type="Pfam" id="PF01261">
    <property type="entry name" value="AP_endonuc_2"/>
    <property type="match status" value="1"/>
</dbReference>